<feature type="domain" description="C2H2-type" evidence="9">
    <location>
        <begin position="307"/>
        <end position="334"/>
    </location>
</feature>
<feature type="compositionally biased region" description="Basic residues" evidence="8">
    <location>
        <begin position="152"/>
        <end position="167"/>
    </location>
</feature>
<evidence type="ECO:0000256" key="7">
    <source>
        <dbReference type="PROSITE-ProRule" id="PRU00042"/>
    </source>
</evidence>
<feature type="domain" description="C2H2-type" evidence="9">
    <location>
        <begin position="415"/>
        <end position="442"/>
    </location>
</feature>
<evidence type="ECO:0000256" key="1">
    <source>
        <dbReference type="ARBA" id="ARBA00004123"/>
    </source>
</evidence>
<accession>A0ABQ0EXB6</accession>
<dbReference type="PANTHER" id="PTHR16515">
    <property type="entry name" value="PR DOMAIN ZINC FINGER PROTEIN"/>
    <property type="match status" value="1"/>
</dbReference>
<dbReference type="SUPFAM" id="SSF57667">
    <property type="entry name" value="beta-beta-alpha zinc fingers"/>
    <property type="match status" value="6"/>
</dbReference>
<dbReference type="Pfam" id="PF01352">
    <property type="entry name" value="KRAB"/>
    <property type="match status" value="1"/>
</dbReference>
<dbReference type="Proteomes" id="UP001623349">
    <property type="component" value="Unassembled WGS sequence"/>
</dbReference>
<dbReference type="PROSITE" id="PS00028">
    <property type="entry name" value="ZINC_FINGER_C2H2_1"/>
    <property type="match status" value="10"/>
</dbReference>
<dbReference type="SUPFAM" id="SSF109640">
    <property type="entry name" value="KRAB domain (Kruppel-associated box)"/>
    <property type="match status" value="1"/>
</dbReference>
<evidence type="ECO:0000256" key="6">
    <source>
        <dbReference type="ARBA" id="ARBA00023242"/>
    </source>
</evidence>
<keyword evidence="4 7" id="KW-0863">Zinc-finger</keyword>
<evidence type="ECO:0000259" key="10">
    <source>
        <dbReference type="PROSITE" id="PS50805"/>
    </source>
</evidence>
<dbReference type="PROSITE" id="PS50805">
    <property type="entry name" value="KRAB"/>
    <property type="match status" value="1"/>
</dbReference>
<reference evidence="11 12" key="1">
    <citation type="submission" date="2024-08" db="EMBL/GenBank/DDBJ databases">
        <title>The draft genome of Apodemus speciosus.</title>
        <authorList>
            <person name="Nabeshima K."/>
            <person name="Suzuki S."/>
            <person name="Onuma M."/>
        </authorList>
    </citation>
    <scope>NUCLEOTIDE SEQUENCE [LARGE SCALE GENOMIC DNA]</scope>
    <source>
        <strain evidence="11">IB14-021</strain>
    </source>
</reference>
<feature type="domain" description="C2H2-type" evidence="9">
    <location>
        <begin position="331"/>
        <end position="358"/>
    </location>
</feature>
<feature type="domain" description="C2H2-type" evidence="9">
    <location>
        <begin position="471"/>
        <end position="498"/>
    </location>
</feature>
<gene>
    <name evidence="11" type="ORF">APTSU1_000691900</name>
</gene>
<organism evidence="11 12">
    <name type="scientific">Apodemus speciosus</name>
    <name type="common">Large Japanese field mouse</name>
    <dbReference type="NCBI Taxonomy" id="105296"/>
    <lineage>
        <taxon>Eukaryota</taxon>
        <taxon>Metazoa</taxon>
        <taxon>Chordata</taxon>
        <taxon>Craniata</taxon>
        <taxon>Vertebrata</taxon>
        <taxon>Euteleostomi</taxon>
        <taxon>Mammalia</taxon>
        <taxon>Eutheria</taxon>
        <taxon>Euarchontoglires</taxon>
        <taxon>Glires</taxon>
        <taxon>Rodentia</taxon>
        <taxon>Myomorpha</taxon>
        <taxon>Muroidea</taxon>
        <taxon>Muridae</taxon>
        <taxon>Murinae</taxon>
        <taxon>Apodemus</taxon>
    </lineage>
</organism>
<feature type="domain" description="C2H2-type" evidence="9">
    <location>
        <begin position="527"/>
        <end position="554"/>
    </location>
</feature>
<feature type="domain" description="C2H2-type" evidence="9">
    <location>
        <begin position="499"/>
        <end position="526"/>
    </location>
</feature>
<evidence type="ECO:0000256" key="2">
    <source>
        <dbReference type="ARBA" id="ARBA00022723"/>
    </source>
</evidence>
<dbReference type="EMBL" id="BAAFST010000007">
    <property type="protein sequence ID" value="GAB1291689.1"/>
    <property type="molecule type" value="Genomic_DNA"/>
</dbReference>
<dbReference type="SMART" id="SM00355">
    <property type="entry name" value="ZnF_C2H2"/>
    <property type="match status" value="11"/>
</dbReference>
<feature type="domain" description="KRAB" evidence="10">
    <location>
        <begin position="7"/>
        <end position="85"/>
    </location>
</feature>
<dbReference type="PROSITE" id="PS50157">
    <property type="entry name" value="ZINC_FINGER_C2H2_2"/>
    <property type="match status" value="11"/>
</dbReference>
<proteinExistence type="predicted"/>
<dbReference type="InterPro" id="IPR036236">
    <property type="entry name" value="Znf_C2H2_sf"/>
</dbReference>
<keyword evidence="6" id="KW-0539">Nucleus</keyword>
<evidence type="ECO:0000313" key="12">
    <source>
        <dbReference type="Proteomes" id="UP001623349"/>
    </source>
</evidence>
<dbReference type="SMART" id="SM00349">
    <property type="entry name" value="KRAB"/>
    <property type="match status" value="1"/>
</dbReference>
<protein>
    <submittedName>
        <fullName evidence="11">Zfp114 protein</fullName>
    </submittedName>
</protein>
<keyword evidence="2" id="KW-0479">Metal-binding</keyword>
<comment type="caution">
    <text evidence="11">The sequence shown here is derived from an EMBL/GenBank/DDBJ whole genome shotgun (WGS) entry which is preliminary data.</text>
</comment>
<feature type="domain" description="C2H2-type" evidence="9">
    <location>
        <begin position="359"/>
        <end position="386"/>
    </location>
</feature>
<dbReference type="Gene3D" id="3.30.160.60">
    <property type="entry name" value="Classic Zinc Finger"/>
    <property type="match status" value="11"/>
</dbReference>
<evidence type="ECO:0000256" key="5">
    <source>
        <dbReference type="ARBA" id="ARBA00022833"/>
    </source>
</evidence>
<keyword evidence="5" id="KW-0862">Zinc</keyword>
<dbReference type="InterPro" id="IPR036051">
    <property type="entry name" value="KRAB_dom_sf"/>
</dbReference>
<feature type="domain" description="C2H2-type" evidence="9">
    <location>
        <begin position="443"/>
        <end position="470"/>
    </location>
</feature>
<dbReference type="CDD" id="cd07765">
    <property type="entry name" value="KRAB_A-box"/>
    <property type="match status" value="1"/>
</dbReference>
<comment type="subcellular location">
    <subcellularLocation>
        <location evidence="1">Nucleus</location>
    </subcellularLocation>
</comment>
<dbReference type="InterPro" id="IPR013087">
    <property type="entry name" value="Znf_C2H2_type"/>
</dbReference>
<name>A0ABQ0EXB6_APOSI</name>
<dbReference type="PANTHER" id="PTHR16515:SF57">
    <property type="entry name" value="ZINC FINGER PROTEIN 154-LIKE"/>
    <property type="match status" value="1"/>
</dbReference>
<dbReference type="InterPro" id="IPR001909">
    <property type="entry name" value="KRAB"/>
</dbReference>
<dbReference type="Gene3D" id="6.10.140.140">
    <property type="match status" value="1"/>
</dbReference>
<feature type="domain" description="C2H2-type" evidence="9">
    <location>
        <begin position="555"/>
        <end position="577"/>
    </location>
</feature>
<keyword evidence="12" id="KW-1185">Reference proteome</keyword>
<evidence type="ECO:0000256" key="8">
    <source>
        <dbReference type="SAM" id="MobiDB-lite"/>
    </source>
</evidence>
<feature type="region of interest" description="Disordered" evidence="8">
    <location>
        <begin position="255"/>
        <end position="274"/>
    </location>
</feature>
<keyword evidence="3" id="KW-0677">Repeat</keyword>
<feature type="domain" description="C2H2-type" evidence="9">
    <location>
        <begin position="279"/>
        <end position="306"/>
    </location>
</feature>
<evidence type="ECO:0000256" key="3">
    <source>
        <dbReference type="ARBA" id="ARBA00022737"/>
    </source>
</evidence>
<evidence type="ECO:0000259" key="9">
    <source>
        <dbReference type="PROSITE" id="PS50157"/>
    </source>
</evidence>
<feature type="region of interest" description="Disordered" evidence="8">
    <location>
        <begin position="135"/>
        <end position="170"/>
    </location>
</feature>
<dbReference type="InterPro" id="IPR050331">
    <property type="entry name" value="Zinc_finger"/>
</dbReference>
<dbReference type="Pfam" id="PF00096">
    <property type="entry name" value="zf-C2H2"/>
    <property type="match status" value="10"/>
</dbReference>
<evidence type="ECO:0000313" key="11">
    <source>
        <dbReference type="EMBL" id="GAB1291689.1"/>
    </source>
</evidence>
<feature type="domain" description="C2H2-type" evidence="9">
    <location>
        <begin position="387"/>
        <end position="414"/>
    </location>
</feature>
<sequence length="582" mass="65922">MITLEAVTFRDVAVVFSEEELRLLDVAQRRLYHDVMLENFRNLLAVGGRSPDKMDNLHTTGLRFLSLGRLPCWQMTGHDANELARTPEAAPNSQGEGAHLLEQCHSSCHGGWEQLPQASEDAGCLENLTKSHSSITENREFLSGTAQSSQGKTHRSKNQKRWKRRPKTLVQTEPQQLAPGVDVLTCVSHHSNALHNRDKAHSSGDRGDVIFPASPGARHPDRKAYQRSKGQEAFMDRPSHELYQQVLVGKKSPVRSTHDARHSSSVPIRQSVHPGTKQYSCHKCGMGFSKSPPLQTHQRVHAGEKPYQCDSRRKAFNGASDLNLHRQAHTEECKVCGKGFTKLSHLQAHERVHTGEKPYKCGDCGKRFSCSSNLHTHQRVHTEEKPYKCHVCGKRFRFRFNLNSHQWVHTGEKPYKCEECGKGFSSASSFQRHQRVHTGEKPFVCSVCGKDFSRSSYLRTHERVHTGEKPYECSTCGKAFSQRSHLLVHQIAHTGKKPFKCEECGKEFTQSTGRSTHQRVHTGEKPYTCQQCGKGFSQASHFQRHQRVHTKERPYICGICSKGFSQRSHLVYHQRVHRAGNL</sequence>
<evidence type="ECO:0000256" key="4">
    <source>
        <dbReference type="ARBA" id="ARBA00022771"/>
    </source>
</evidence>